<organism evidence="3 4">
    <name type="scientific">Marasmius oreades</name>
    <name type="common">fairy-ring Marasmius</name>
    <dbReference type="NCBI Taxonomy" id="181124"/>
    <lineage>
        <taxon>Eukaryota</taxon>
        <taxon>Fungi</taxon>
        <taxon>Dikarya</taxon>
        <taxon>Basidiomycota</taxon>
        <taxon>Agaricomycotina</taxon>
        <taxon>Agaricomycetes</taxon>
        <taxon>Agaricomycetidae</taxon>
        <taxon>Agaricales</taxon>
        <taxon>Marasmiineae</taxon>
        <taxon>Marasmiaceae</taxon>
        <taxon>Marasmius</taxon>
    </lineage>
</organism>
<dbReference type="SUPFAM" id="SSF54160">
    <property type="entry name" value="Chromo domain-like"/>
    <property type="match status" value="1"/>
</dbReference>
<evidence type="ECO:0000313" key="4">
    <source>
        <dbReference type="Proteomes" id="UP001049176"/>
    </source>
</evidence>
<evidence type="ECO:0000256" key="1">
    <source>
        <dbReference type="SAM" id="MobiDB-lite"/>
    </source>
</evidence>
<feature type="domain" description="Chromo" evidence="2">
    <location>
        <begin position="712"/>
        <end position="761"/>
    </location>
</feature>
<dbReference type="CDD" id="cd00024">
    <property type="entry name" value="CD_CSD"/>
    <property type="match status" value="1"/>
</dbReference>
<evidence type="ECO:0000259" key="2">
    <source>
        <dbReference type="PROSITE" id="PS50013"/>
    </source>
</evidence>
<feature type="region of interest" description="Disordered" evidence="1">
    <location>
        <begin position="601"/>
        <end position="627"/>
    </location>
</feature>
<dbReference type="Gene3D" id="2.40.50.40">
    <property type="match status" value="1"/>
</dbReference>
<evidence type="ECO:0000313" key="3">
    <source>
        <dbReference type="EMBL" id="KAG7091354.1"/>
    </source>
</evidence>
<dbReference type="Pfam" id="PF00385">
    <property type="entry name" value="Chromo"/>
    <property type="match status" value="1"/>
</dbReference>
<dbReference type="PROSITE" id="PS50013">
    <property type="entry name" value="CHROMO_2"/>
    <property type="match status" value="1"/>
</dbReference>
<comment type="caution">
    <text evidence="3">The sequence shown here is derived from an EMBL/GenBank/DDBJ whole genome shotgun (WGS) entry which is preliminary data.</text>
</comment>
<accession>A0A9P7UTL2</accession>
<proteinExistence type="predicted"/>
<dbReference type="InterPro" id="IPR000953">
    <property type="entry name" value="Chromo/chromo_shadow_dom"/>
</dbReference>
<dbReference type="InterPro" id="IPR016197">
    <property type="entry name" value="Chromo-like_dom_sf"/>
</dbReference>
<dbReference type="RefSeq" id="XP_043007824.1">
    <property type="nucleotide sequence ID" value="XM_043155358.1"/>
</dbReference>
<dbReference type="Proteomes" id="UP001049176">
    <property type="component" value="Chromosome 6"/>
</dbReference>
<dbReference type="GeneID" id="66079472"/>
<reference evidence="3" key="1">
    <citation type="journal article" date="2021" name="Genome Biol. Evol.">
        <title>The assembled and annotated genome of the fairy-ring fungus Marasmius oreades.</title>
        <authorList>
            <person name="Hiltunen M."/>
            <person name="Ament-Velasquez S.L."/>
            <person name="Johannesson H."/>
        </authorList>
    </citation>
    <scope>NUCLEOTIDE SEQUENCE</scope>
    <source>
        <strain evidence="3">03SP1</strain>
    </source>
</reference>
<gene>
    <name evidence="3" type="ORF">E1B28_010396</name>
</gene>
<dbReference type="OrthoDB" id="2728951at2759"/>
<dbReference type="KEGG" id="more:E1B28_010396"/>
<feature type="compositionally biased region" description="Polar residues" evidence="1">
    <location>
        <begin position="607"/>
        <end position="627"/>
    </location>
</feature>
<keyword evidence="4" id="KW-1185">Reference proteome</keyword>
<dbReference type="GO" id="GO:0006338">
    <property type="term" value="P:chromatin remodeling"/>
    <property type="evidence" value="ECO:0007669"/>
    <property type="project" value="UniProtKB-ARBA"/>
</dbReference>
<name>A0A9P7UTL2_9AGAR</name>
<dbReference type="EMBL" id="CM032186">
    <property type="protein sequence ID" value="KAG7091354.1"/>
    <property type="molecule type" value="Genomic_DNA"/>
</dbReference>
<dbReference type="SMART" id="SM00298">
    <property type="entry name" value="CHROMO"/>
    <property type="match status" value="1"/>
</dbReference>
<dbReference type="InterPro" id="IPR023780">
    <property type="entry name" value="Chromo_domain"/>
</dbReference>
<sequence>MSTSISPPGARPSEKSTIVHLPGRHRLLPTVFQLSSHPLIPAKTTPFIQHIYLIFKDLSEDAATTLEKSSNDEGILQVPSGPNEEMCRLGLLKLEPGDVVFMRRLGCEDPAEDVIRALLLSERIDRWRSDLNHIRDRILGPQALRLPGKPKKSNGRWTGGIAFERNDYIEGMNGSRCYSLGLTRQCARNVAAPVADNRVNQNDANGRELRGSIVQTCSQIGIHSLQSQVPHIYRILNNYAEVTNLPRLGDPQNSAYPAAQLNTAGAVTYNSDQGLSKEMNIFGDSHKDIHDASGALSGACSMPDVPEGYEAGRFHLLEDGVYYELDGIKFANFSGLQKHGGTPPRAPLGQPVEPWATRLNVILYPPTELLNGTSCLQVAPWPDGGPLVLPSELIRPEQTESIKKEKPECSQPTFTADAGNLMDQEALANFVCRSGVQVLHYLISQLPSDWNVHFNPSALLESIKMDVDGEGVSMKEWPTGPNGRPFNADGNDLRAIYTREWLDHCRVMGQYVTGNVDQELIAPENLVQLKKSTISPHAGANNRQLTNTVTFRMARTSNAASSCKEKELTDMTLAIAHTKTAQKLAKPPPLRSAIRKRILSKSKQAKSLRSANGSASTSRSTTGMTIQSMQPATIITRSSALAASSTHSSSAIPMVTSPPTGVATQSSLSSAGGIIEHNQGDDSQDTDNSMAMEIDEHEAEREEEESNVEGEYEVEQIIGHKPPLYPTHYYIKWKDYDDEDSATWERLENLANCAQLLCNYHCAHNEVMSLRQTRALLGKMGGNVVRILGHETYNTPWTENESSIVFFIHMHPDYIVDLSFEFDEIIEKLRKGEVEASALDFVLINEANQCLLDKPLDEQTPCQIASFHVQLRALGISICRNSLEEHLLRSVVLDSYHNLYAWIRQFHQNPQSSSWFGRLYSRVCGILDNATDFGSQVINISSSDYLSLQPSVVFAFHRSPADIRRNIPLSDSKRKERVEDLTAQVVLHWLGFRCDNNFWTRLQFLGALWETFTHPAIHLLKPVYEVFMGDLSLLQKRDRKRKSRPWTSSDLNNFLSTLEHLPRLVIDDYRCHLQALSVSRKAYENERRRRWNHGQSSNVRRSDGSVLNIRRQNVLGAGEQPLDFFIKFLRSCFEAISMEQSKLTTSQKTMLKDLDGFYPFREQAPSRSWIVAESGPFHHDYINTRSGLFSALVFRGITFHTPSVTHHSGRFDDIETWNEFRVAYQDKPESWFCSNMAYGPTKGRSTKNVTELWKFSEHLHNLLHSSTKPSFFQVVQELRTLTSWGILTAYLCAVDLVYAQVLDASDDDVVEFVVEAGKGAYNALKKLGFSGTALEMTPHFRDAYRYVSEKLSEEEKVQIGWNVFIMEHALCKFSKLFDILMKWGL</sequence>
<protein>
    <recommendedName>
        <fullName evidence="2">Chromo domain-containing protein</fullName>
    </recommendedName>
</protein>